<evidence type="ECO:0000256" key="1">
    <source>
        <dbReference type="ARBA" id="ARBA00008023"/>
    </source>
</evidence>
<keyword evidence="5 12" id="KW-0378">Hydrolase</keyword>
<dbReference type="GO" id="GO:0036220">
    <property type="term" value="F:ITP diphosphatase activity"/>
    <property type="evidence" value="ECO:0007669"/>
    <property type="project" value="UniProtKB-UniRule"/>
</dbReference>
<keyword evidence="4 12" id="KW-0547">Nucleotide-binding</keyword>
<evidence type="ECO:0000256" key="9">
    <source>
        <dbReference type="ARBA" id="ARBA00093218"/>
    </source>
</evidence>
<keyword evidence="14" id="KW-1185">Reference proteome</keyword>
<evidence type="ECO:0000256" key="5">
    <source>
        <dbReference type="ARBA" id="ARBA00022801"/>
    </source>
</evidence>
<dbReference type="GO" id="GO:0046872">
    <property type="term" value="F:metal ion binding"/>
    <property type="evidence" value="ECO:0007669"/>
    <property type="project" value="UniProtKB-KW"/>
</dbReference>
<comment type="function">
    <text evidence="8">Pyrophosphatase that hydrolyzes the non-canonical purine nucleotides inosine triphosphate (ITP), deoxyinosine triphosphate (dITP) as well as 2'-deoxy-N-6-hydroxylaminopurine triphosphate (dHAPTP) and xanthosine 5'-triphosphate (XTP) to their respective monophosphate derivatives. The enzyme does not distinguish between the deoxy- and ribose forms. Probably excludes non-canonical purines from RNA and DNA precursor pools, thus preventing their incorporation into RNA and DNA and avoiding chromosomal lesions.</text>
</comment>
<dbReference type="AlphaFoldDB" id="A0A165VCW2"/>
<dbReference type="InterPro" id="IPR002637">
    <property type="entry name" value="RdgB/HAM1"/>
</dbReference>
<feature type="binding site" evidence="12">
    <location>
        <position position="10"/>
    </location>
    <ligand>
        <name>Mg(2+)</name>
        <dbReference type="ChEBI" id="CHEBI:18420"/>
    </ligand>
</feature>
<evidence type="ECO:0000313" key="13">
    <source>
        <dbReference type="EMBL" id="KZT29494.1"/>
    </source>
</evidence>
<name>A0A165VCW2_9AGAM</name>
<comment type="catalytic activity">
    <reaction evidence="11">
        <text>N(6)-hydroxy-dATP + H2O = N(6)-hydroxy-dAMP + diphosphate + H(+)</text>
        <dbReference type="Rhea" id="RHEA:83971"/>
        <dbReference type="ChEBI" id="CHEBI:15377"/>
        <dbReference type="ChEBI" id="CHEBI:15378"/>
        <dbReference type="ChEBI" id="CHEBI:33019"/>
        <dbReference type="ChEBI" id="CHEBI:233529"/>
        <dbReference type="ChEBI" id="CHEBI:233530"/>
    </reaction>
    <physiologicalReaction direction="left-to-right" evidence="11">
        <dbReference type="Rhea" id="RHEA:83972"/>
    </physiologicalReaction>
</comment>
<dbReference type="GO" id="GO:0005737">
    <property type="term" value="C:cytoplasm"/>
    <property type="evidence" value="ECO:0007669"/>
    <property type="project" value="UniProtKB-SubCell"/>
</dbReference>
<feature type="binding site" evidence="12">
    <location>
        <begin position="142"/>
        <end position="143"/>
    </location>
    <ligand>
        <name>ITP</name>
        <dbReference type="ChEBI" id="CHEBI:61402"/>
    </ligand>
</feature>
<dbReference type="CDD" id="cd00515">
    <property type="entry name" value="HAM1"/>
    <property type="match status" value="1"/>
</dbReference>
<proteinExistence type="inferred from homology"/>
<dbReference type="GO" id="GO:0009204">
    <property type="term" value="P:deoxyribonucleoside triphosphate catabolic process"/>
    <property type="evidence" value="ECO:0007669"/>
    <property type="project" value="UniProtKB-UniRule"/>
</dbReference>
<dbReference type="EC" id="3.6.1.66" evidence="12"/>
<comment type="subcellular location">
    <subcellularLocation>
        <location evidence="12">Cytoplasm</location>
    </subcellularLocation>
    <subcellularLocation>
        <location evidence="12">Nucleus</location>
    </subcellularLocation>
</comment>
<dbReference type="HAMAP" id="MF_03148">
    <property type="entry name" value="HAM1_NTPase"/>
    <property type="match status" value="1"/>
</dbReference>
<dbReference type="GO" id="GO:0036222">
    <property type="term" value="F:XTP diphosphatase activity"/>
    <property type="evidence" value="ECO:0007669"/>
    <property type="project" value="UniProtKB-UniRule"/>
</dbReference>
<feature type="binding site" evidence="12">
    <location>
        <position position="38"/>
    </location>
    <ligand>
        <name>Mg(2+)</name>
        <dbReference type="ChEBI" id="CHEBI:18420"/>
    </ligand>
</feature>
<keyword evidence="3 12" id="KW-0479">Metal-binding</keyword>
<evidence type="ECO:0000256" key="7">
    <source>
        <dbReference type="ARBA" id="ARBA00023080"/>
    </source>
</evidence>
<accession>A0A165VCW2</accession>
<dbReference type="EMBL" id="KV425554">
    <property type="protein sequence ID" value="KZT29494.1"/>
    <property type="molecule type" value="Genomic_DNA"/>
</dbReference>
<dbReference type="PANTHER" id="PTHR11067:SF9">
    <property type="entry name" value="INOSINE TRIPHOSPHATE PYROPHOSPHATASE"/>
    <property type="match status" value="1"/>
</dbReference>
<comment type="catalytic activity">
    <reaction evidence="12">
        <text>XTP + H2O = XMP + diphosphate + H(+)</text>
        <dbReference type="Rhea" id="RHEA:28610"/>
        <dbReference type="ChEBI" id="CHEBI:15377"/>
        <dbReference type="ChEBI" id="CHEBI:15378"/>
        <dbReference type="ChEBI" id="CHEBI:33019"/>
        <dbReference type="ChEBI" id="CHEBI:57464"/>
        <dbReference type="ChEBI" id="CHEBI:61314"/>
        <dbReference type="EC" id="3.6.1.66"/>
    </reaction>
</comment>
<evidence type="ECO:0000256" key="3">
    <source>
        <dbReference type="ARBA" id="ARBA00022723"/>
    </source>
</evidence>
<organism evidence="13 14">
    <name type="scientific">Neolentinus lepideus HHB14362 ss-1</name>
    <dbReference type="NCBI Taxonomy" id="1314782"/>
    <lineage>
        <taxon>Eukaryota</taxon>
        <taxon>Fungi</taxon>
        <taxon>Dikarya</taxon>
        <taxon>Basidiomycota</taxon>
        <taxon>Agaricomycotina</taxon>
        <taxon>Agaricomycetes</taxon>
        <taxon>Gloeophyllales</taxon>
        <taxon>Gloeophyllaceae</taxon>
        <taxon>Neolentinus</taxon>
    </lineage>
</organism>
<comment type="similarity">
    <text evidence="1 12">Belongs to the HAM1 NTPase family.</text>
</comment>
<dbReference type="GO" id="GO:0005634">
    <property type="term" value="C:nucleus"/>
    <property type="evidence" value="ECO:0007669"/>
    <property type="project" value="UniProtKB-SubCell"/>
</dbReference>
<sequence>MSSPKKLVPEVQGTTQEVAIAKCKRAAELIGGPCITEDTALCFDALNGLPGPYIKHFLEALGHAGLNTLLTGFPTTAATALCTFAYTPGPHTPPLLFEGRTDGRIVPARGPGVFGWDSVFEVAGAGKTYAEMPPAEKNALSHRYKALDKLRAYLQTLEGEGE</sequence>
<keyword evidence="12" id="KW-0464">Manganese</keyword>
<protein>
    <recommendedName>
        <fullName evidence="12">Inosine triphosphate pyrophosphatase</fullName>
        <shortName evidence="12">ITPase</shortName>
        <shortName evidence="12">Inosine triphosphatase</shortName>
        <ecNumber evidence="12">3.6.1.66</ecNumber>
    </recommendedName>
    <alternativeName>
        <fullName evidence="12">Non-canonical purine NTP pyrophosphatase</fullName>
    </alternativeName>
    <alternativeName>
        <fullName evidence="12">Non-standard purine NTP pyrophosphatase</fullName>
    </alternativeName>
    <alternativeName>
        <fullName evidence="12">Nucleoside-triphosphate diphosphatase</fullName>
    </alternativeName>
    <alternativeName>
        <fullName evidence="12">Nucleoside-triphosphate pyrophosphatase</fullName>
        <shortName evidence="12">NTPase</shortName>
    </alternativeName>
    <alternativeName>
        <fullName evidence="12">XTP/dITP diphosphatase</fullName>
    </alternativeName>
</protein>
<evidence type="ECO:0000313" key="14">
    <source>
        <dbReference type="Proteomes" id="UP000076761"/>
    </source>
</evidence>
<comment type="catalytic activity">
    <reaction evidence="10">
        <text>dITP + H2O = dIMP + diphosphate + H(+)</text>
        <dbReference type="Rhea" id="RHEA:28342"/>
        <dbReference type="ChEBI" id="CHEBI:15377"/>
        <dbReference type="ChEBI" id="CHEBI:15378"/>
        <dbReference type="ChEBI" id="CHEBI:33019"/>
        <dbReference type="ChEBI" id="CHEBI:61194"/>
        <dbReference type="ChEBI" id="CHEBI:61382"/>
        <dbReference type="EC" id="3.6.1.66"/>
    </reaction>
    <physiologicalReaction direction="left-to-right" evidence="10">
        <dbReference type="Rhea" id="RHEA:28343"/>
    </physiologicalReaction>
</comment>
<feature type="binding site" evidence="12">
    <location>
        <position position="137"/>
    </location>
    <ligand>
        <name>ITP</name>
        <dbReference type="ChEBI" id="CHEBI:61402"/>
    </ligand>
</feature>
<comment type="subunit">
    <text evidence="12">Homodimer.</text>
</comment>
<gene>
    <name evidence="13" type="ORF">NEOLEDRAFT_1166951</name>
</gene>
<feature type="binding site" evidence="12">
    <location>
        <begin position="38"/>
        <end position="39"/>
    </location>
    <ligand>
        <name>ITP</name>
        <dbReference type="ChEBI" id="CHEBI:61402"/>
    </ligand>
</feature>
<reference evidence="13 14" key="1">
    <citation type="journal article" date="2016" name="Mol. Biol. Evol.">
        <title>Comparative Genomics of Early-Diverging Mushroom-Forming Fungi Provides Insights into the Origins of Lignocellulose Decay Capabilities.</title>
        <authorList>
            <person name="Nagy L.G."/>
            <person name="Riley R."/>
            <person name="Tritt A."/>
            <person name="Adam C."/>
            <person name="Daum C."/>
            <person name="Floudas D."/>
            <person name="Sun H."/>
            <person name="Yadav J.S."/>
            <person name="Pangilinan J."/>
            <person name="Larsson K.H."/>
            <person name="Matsuura K."/>
            <person name="Barry K."/>
            <person name="Labutti K."/>
            <person name="Kuo R."/>
            <person name="Ohm R.A."/>
            <person name="Bhattacharya S.S."/>
            <person name="Shirouzu T."/>
            <person name="Yoshinaga Y."/>
            <person name="Martin F.M."/>
            <person name="Grigoriev I.V."/>
            <person name="Hibbett D.S."/>
        </authorList>
    </citation>
    <scope>NUCLEOTIDE SEQUENCE [LARGE SCALE GENOMIC DNA]</scope>
    <source>
        <strain evidence="13 14">HHB14362 ss-1</strain>
    </source>
</reference>
<dbReference type="FunFam" id="3.90.950.10:FF:000003">
    <property type="entry name" value="Inosine triphosphate pyrophosphatase"/>
    <property type="match status" value="1"/>
</dbReference>
<dbReference type="GO" id="GO:0000166">
    <property type="term" value="F:nucleotide binding"/>
    <property type="evidence" value="ECO:0007669"/>
    <property type="project" value="UniProtKB-KW"/>
</dbReference>
<dbReference type="InParanoid" id="A0A165VCW2"/>
<keyword evidence="12" id="KW-0539">Nucleus</keyword>
<evidence type="ECO:0000256" key="10">
    <source>
        <dbReference type="ARBA" id="ARBA00093255"/>
    </source>
</evidence>
<evidence type="ECO:0000256" key="12">
    <source>
        <dbReference type="HAMAP-Rule" id="MF_03148"/>
    </source>
</evidence>
<dbReference type="GO" id="GO:0009117">
    <property type="term" value="P:nucleotide metabolic process"/>
    <property type="evidence" value="ECO:0007669"/>
    <property type="project" value="UniProtKB-KW"/>
</dbReference>
<feature type="binding site" evidence="12">
    <location>
        <position position="22"/>
    </location>
    <ligand>
        <name>ITP</name>
        <dbReference type="ChEBI" id="CHEBI:61402"/>
    </ligand>
</feature>
<keyword evidence="6 12" id="KW-0460">Magnesium</keyword>
<evidence type="ECO:0000256" key="11">
    <source>
        <dbReference type="ARBA" id="ARBA00093271"/>
    </source>
</evidence>
<evidence type="ECO:0000256" key="8">
    <source>
        <dbReference type="ARBA" id="ARBA00054940"/>
    </source>
</evidence>
<keyword evidence="2 12" id="KW-0963">Cytoplasm</keyword>
<dbReference type="Proteomes" id="UP000076761">
    <property type="component" value="Unassembled WGS sequence"/>
</dbReference>
<dbReference type="FunCoup" id="A0A165VCW2">
    <property type="interactions" value="608"/>
</dbReference>
<comment type="function">
    <text evidence="12">Pyrophosphatase that hydrolyzes non-canonical purine nucleotides such as inosine triphosphate (ITP), deoxyinosine triphosphate (dITP) or xanthosine 5'-triphosphate (XTP) to their respective monophosphate derivatives. The enzyme does not distinguish between the deoxy- and ribose forms. Probably excludes non-canonical purines from RNA and DNA precursor pools, thus preventing their incorporation into RNA and DNA and avoiding chromosomal lesions.</text>
</comment>
<evidence type="ECO:0000256" key="4">
    <source>
        <dbReference type="ARBA" id="ARBA00022741"/>
    </source>
</evidence>
<dbReference type="PANTHER" id="PTHR11067">
    <property type="entry name" value="INOSINE TRIPHOSPHATE PYROPHOSPHATASE/HAM1 PROTEIN"/>
    <property type="match status" value="1"/>
</dbReference>
<feature type="binding site" evidence="12">
    <location>
        <begin position="114"/>
        <end position="117"/>
    </location>
    <ligand>
        <name>ITP</name>
        <dbReference type="ChEBI" id="CHEBI:61402"/>
    </ligand>
</feature>
<dbReference type="InterPro" id="IPR027502">
    <property type="entry name" value="ITPase"/>
</dbReference>
<dbReference type="SUPFAM" id="SSF52972">
    <property type="entry name" value="ITPase-like"/>
    <property type="match status" value="1"/>
</dbReference>
<keyword evidence="7 12" id="KW-0546">Nucleotide metabolism</keyword>
<comment type="cofactor">
    <cofactor evidence="12">
        <name>Mg(2+)</name>
        <dbReference type="ChEBI" id="CHEBI:18420"/>
    </cofactor>
    <cofactor evidence="12">
        <name>Mn(2+)</name>
        <dbReference type="ChEBI" id="CHEBI:29035"/>
    </cofactor>
    <text evidence="12">Binds 1 divalent metal cation per subunit; can use either Mg(2+) or Mn(2+).</text>
</comment>
<dbReference type="STRING" id="1314782.A0A165VCW2"/>
<evidence type="ECO:0000256" key="2">
    <source>
        <dbReference type="ARBA" id="ARBA00022490"/>
    </source>
</evidence>
<dbReference type="OrthoDB" id="6288734at2759"/>
<comment type="catalytic activity">
    <reaction evidence="9">
        <text>ITP + H2O = IMP + diphosphate + H(+)</text>
        <dbReference type="Rhea" id="RHEA:29399"/>
        <dbReference type="ChEBI" id="CHEBI:15377"/>
        <dbReference type="ChEBI" id="CHEBI:15378"/>
        <dbReference type="ChEBI" id="CHEBI:33019"/>
        <dbReference type="ChEBI" id="CHEBI:58053"/>
        <dbReference type="ChEBI" id="CHEBI:61402"/>
        <dbReference type="EC" id="3.6.1.66"/>
    </reaction>
    <physiologicalReaction direction="left-to-right" evidence="9">
        <dbReference type="Rhea" id="RHEA:29400"/>
    </physiologicalReaction>
</comment>
<dbReference type="InterPro" id="IPR029001">
    <property type="entry name" value="ITPase-like_fam"/>
</dbReference>
<dbReference type="Pfam" id="PF01725">
    <property type="entry name" value="Ham1p_like"/>
    <property type="match status" value="1"/>
</dbReference>
<dbReference type="GO" id="GO:0035870">
    <property type="term" value="F:dITP diphosphatase activity"/>
    <property type="evidence" value="ECO:0007669"/>
    <property type="project" value="UniProtKB-UniRule"/>
</dbReference>
<evidence type="ECO:0000256" key="6">
    <source>
        <dbReference type="ARBA" id="ARBA00022842"/>
    </source>
</evidence>
<comment type="caution">
    <text evidence="12">Lacks conserved residue(s) required for the propagation of feature annotation.</text>
</comment>
<dbReference type="Gene3D" id="3.90.950.10">
    <property type="match status" value="1"/>
</dbReference>